<dbReference type="AlphaFoldDB" id="A0A382N9G2"/>
<accession>A0A382N9G2</accession>
<evidence type="ECO:0000259" key="1">
    <source>
        <dbReference type="PROSITE" id="PS51371"/>
    </source>
</evidence>
<dbReference type="SUPFAM" id="SSF54631">
    <property type="entry name" value="CBS-domain pair"/>
    <property type="match status" value="1"/>
</dbReference>
<feature type="domain" description="CBS" evidence="1">
    <location>
        <begin position="1"/>
        <end position="58"/>
    </location>
</feature>
<dbReference type="PANTHER" id="PTHR22572">
    <property type="entry name" value="SUGAR-1-PHOSPHATE GUANYL TRANSFERASE"/>
    <property type="match status" value="1"/>
</dbReference>
<dbReference type="InterPro" id="IPR000644">
    <property type="entry name" value="CBS_dom"/>
</dbReference>
<dbReference type="Gene3D" id="3.10.580.10">
    <property type="entry name" value="CBS-domain"/>
    <property type="match status" value="1"/>
</dbReference>
<dbReference type="SMART" id="SM00116">
    <property type="entry name" value="CBS"/>
    <property type="match status" value="1"/>
</dbReference>
<gene>
    <name evidence="2" type="ORF">METZ01_LOCUS309246</name>
</gene>
<organism evidence="2">
    <name type="scientific">marine metagenome</name>
    <dbReference type="NCBI Taxonomy" id="408172"/>
    <lineage>
        <taxon>unclassified sequences</taxon>
        <taxon>metagenomes</taxon>
        <taxon>ecological metagenomes</taxon>
    </lineage>
</organism>
<dbReference type="InterPro" id="IPR029044">
    <property type="entry name" value="Nucleotide-diphossugar_trans"/>
</dbReference>
<dbReference type="SUPFAM" id="SSF53448">
    <property type="entry name" value="Nucleotide-diphospho-sugar transferases"/>
    <property type="match status" value="1"/>
</dbReference>
<feature type="non-terminal residue" evidence="2">
    <location>
        <position position="324"/>
    </location>
</feature>
<reference evidence="2" key="1">
    <citation type="submission" date="2018-05" db="EMBL/GenBank/DDBJ databases">
        <authorList>
            <person name="Lanie J.A."/>
            <person name="Ng W.-L."/>
            <person name="Kazmierczak K.M."/>
            <person name="Andrzejewski T.M."/>
            <person name="Davidsen T.M."/>
            <person name="Wayne K.J."/>
            <person name="Tettelin H."/>
            <person name="Glass J.I."/>
            <person name="Rusch D."/>
            <person name="Podicherti R."/>
            <person name="Tsui H.-C.T."/>
            <person name="Winkler M.E."/>
        </authorList>
    </citation>
    <scope>NUCLEOTIDE SEQUENCE</scope>
</reference>
<dbReference type="EMBL" id="UINC01098120">
    <property type="protein sequence ID" value="SVC56392.1"/>
    <property type="molecule type" value="Genomic_DNA"/>
</dbReference>
<proteinExistence type="predicted"/>
<dbReference type="CDD" id="cd04607">
    <property type="entry name" value="CBS_pair_NTP_transferase_assoc"/>
    <property type="match status" value="1"/>
</dbReference>
<dbReference type="Pfam" id="PF00483">
    <property type="entry name" value="NTP_transferase"/>
    <property type="match status" value="1"/>
</dbReference>
<dbReference type="PROSITE" id="PS51371">
    <property type="entry name" value="CBS"/>
    <property type="match status" value="1"/>
</dbReference>
<protein>
    <recommendedName>
        <fullName evidence="1">CBS domain-containing protein</fullName>
    </recommendedName>
</protein>
<name>A0A382N9G2_9ZZZZ</name>
<sequence length="324" mass="36066">MKDWSEILIKTSDSLEDAVKVLHVGGLQIALVVDNKGKLLGTITDGDIRRALIKHLGMDCLVEEVMNNSPTTALSSDSSDVIMSRMKGRDLLHIPIIDEKGFLVGLETLQHLTYDKKYDNPVFLMAGGFGTRLHPLTEDTPKPLLNVGNRPILETILSRFIKAGFHNFFISTHYKAEKVQAHFGDGSAWGVKIEYVNEEKPLGTAGSIGLLPKNLPKLPILMMNGDVLTKVNFEHLLAFHQEQKGIATMCIREYDVQIPFGVVNVEEQQAKSIVEKPIEKYFVNAGIYVLEPELVNKVNPNTPIDMPNLLEKQIKKGKSVSIFP</sequence>
<evidence type="ECO:0000313" key="2">
    <source>
        <dbReference type="EMBL" id="SVC56392.1"/>
    </source>
</evidence>
<dbReference type="InterPro" id="IPR046342">
    <property type="entry name" value="CBS_dom_sf"/>
</dbReference>
<dbReference type="CDD" id="cd06426">
    <property type="entry name" value="NTP_transferase_like_2"/>
    <property type="match status" value="1"/>
</dbReference>
<dbReference type="InterPro" id="IPR050486">
    <property type="entry name" value="Mannose-1P_guanyltransferase"/>
</dbReference>
<dbReference type="Pfam" id="PF00571">
    <property type="entry name" value="CBS"/>
    <property type="match status" value="2"/>
</dbReference>
<dbReference type="InterPro" id="IPR005835">
    <property type="entry name" value="NTP_transferase_dom"/>
</dbReference>
<dbReference type="Gene3D" id="3.90.550.10">
    <property type="entry name" value="Spore Coat Polysaccharide Biosynthesis Protein SpsA, Chain A"/>
    <property type="match status" value="1"/>
</dbReference>